<keyword evidence="7" id="KW-0406">Ion transport</keyword>
<feature type="transmembrane region" description="Helical" evidence="10">
    <location>
        <begin position="90"/>
        <end position="110"/>
    </location>
</feature>
<feature type="transmembrane region" description="Helical" evidence="10">
    <location>
        <begin position="667"/>
        <end position="698"/>
    </location>
</feature>
<evidence type="ECO:0000256" key="10">
    <source>
        <dbReference type="SAM" id="Phobius"/>
    </source>
</evidence>
<comment type="subcellular location">
    <subcellularLocation>
        <location evidence="1">Membrane</location>
        <topology evidence="1">Multi-pass membrane protein</topology>
    </subcellularLocation>
</comment>
<feature type="domain" description="CSC1/OSCA1-like 7TM region" evidence="11">
    <location>
        <begin position="468"/>
        <end position="739"/>
    </location>
</feature>
<keyword evidence="3" id="KW-0813">Transport</keyword>
<feature type="transmembrane region" description="Helical" evidence="10">
    <location>
        <begin position="522"/>
        <end position="542"/>
    </location>
</feature>
<dbReference type="Proteomes" id="UP001345219">
    <property type="component" value="Chromosome 3"/>
</dbReference>
<keyword evidence="5" id="KW-0106">Calcium</keyword>
<evidence type="ECO:0000256" key="3">
    <source>
        <dbReference type="ARBA" id="ARBA00022448"/>
    </source>
</evidence>
<dbReference type="GO" id="GO:0005886">
    <property type="term" value="C:plasma membrane"/>
    <property type="evidence" value="ECO:0007669"/>
    <property type="project" value="TreeGrafter"/>
</dbReference>
<name>A0AAN7KFR3_9MYRT</name>
<reference evidence="14 15" key="1">
    <citation type="journal article" date="2023" name="Hortic Res">
        <title>Pangenome of water caltrop reveals structural variations and asymmetric subgenome divergence after allopolyploidization.</title>
        <authorList>
            <person name="Zhang X."/>
            <person name="Chen Y."/>
            <person name="Wang L."/>
            <person name="Yuan Y."/>
            <person name="Fang M."/>
            <person name="Shi L."/>
            <person name="Lu R."/>
            <person name="Comes H.P."/>
            <person name="Ma Y."/>
            <person name="Chen Y."/>
            <person name="Huang G."/>
            <person name="Zhou Y."/>
            <person name="Zheng Z."/>
            <person name="Qiu Y."/>
        </authorList>
    </citation>
    <scope>NUCLEOTIDE SEQUENCE [LARGE SCALE GENOMIC DNA]</scope>
    <source>
        <tissue evidence="14">Roots</tissue>
    </source>
</reference>
<feature type="domain" description="CSC1/OSCA1-like cytosolic" evidence="13">
    <location>
        <begin position="297"/>
        <end position="457"/>
    </location>
</feature>
<dbReference type="EMBL" id="JAXIOK010000006">
    <property type="protein sequence ID" value="KAK4768283.1"/>
    <property type="molecule type" value="Genomic_DNA"/>
</dbReference>
<evidence type="ECO:0000313" key="15">
    <source>
        <dbReference type="Proteomes" id="UP001345219"/>
    </source>
</evidence>
<dbReference type="InterPro" id="IPR032880">
    <property type="entry name" value="CSC1/OSCA1-like_N"/>
</dbReference>
<dbReference type="Pfam" id="PF14703">
    <property type="entry name" value="PHM7_cyt"/>
    <property type="match status" value="1"/>
</dbReference>
<evidence type="ECO:0000259" key="13">
    <source>
        <dbReference type="Pfam" id="PF14703"/>
    </source>
</evidence>
<protein>
    <submittedName>
        <fullName evidence="14">Uncharacterized protein</fullName>
    </submittedName>
</protein>
<feature type="transmembrane region" description="Helical" evidence="10">
    <location>
        <begin position="744"/>
        <end position="764"/>
    </location>
</feature>
<feature type="transmembrane region" description="Helical" evidence="10">
    <location>
        <begin position="719"/>
        <end position="738"/>
    </location>
</feature>
<evidence type="ECO:0000256" key="8">
    <source>
        <dbReference type="ARBA" id="ARBA00023136"/>
    </source>
</evidence>
<evidence type="ECO:0000256" key="9">
    <source>
        <dbReference type="ARBA" id="ARBA00023303"/>
    </source>
</evidence>
<feature type="transmembrane region" description="Helical" evidence="10">
    <location>
        <begin position="562"/>
        <end position="581"/>
    </location>
</feature>
<evidence type="ECO:0000256" key="4">
    <source>
        <dbReference type="ARBA" id="ARBA00022692"/>
    </source>
</evidence>
<dbReference type="InterPro" id="IPR027815">
    <property type="entry name" value="CSC1/OSCA1-like_cyt"/>
</dbReference>
<keyword evidence="8 10" id="KW-0472">Membrane</keyword>
<gene>
    <name evidence="14" type="ORF">SAY87_003424</name>
</gene>
<evidence type="ECO:0000256" key="1">
    <source>
        <dbReference type="ARBA" id="ARBA00004141"/>
    </source>
</evidence>
<proteinExistence type="inferred from homology"/>
<keyword evidence="15" id="KW-1185">Reference proteome</keyword>
<evidence type="ECO:0000256" key="6">
    <source>
        <dbReference type="ARBA" id="ARBA00022989"/>
    </source>
</evidence>
<feature type="domain" description="CSC1/OSCA1-like N-terminal transmembrane" evidence="12">
    <location>
        <begin position="114"/>
        <end position="275"/>
    </location>
</feature>
<dbReference type="GO" id="GO:0005227">
    <property type="term" value="F:calcium-activated cation channel activity"/>
    <property type="evidence" value="ECO:0007669"/>
    <property type="project" value="InterPro"/>
</dbReference>
<dbReference type="PANTHER" id="PTHR13018:SF100">
    <property type="entry name" value="CSC1-LIKE PROTEIN ERD4"/>
    <property type="match status" value="1"/>
</dbReference>
<evidence type="ECO:0000256" key="7">
    <source>
        <dbReference type="ARBA" id="ARBA00023065"/>
    </source>
</evidence>
<dbReference type="Pfam" id="PF02714">
    <property type="entry name" value="RSN1_7TM"/>
    <property type="match status" value="1"/>
</dbReference>
<feature type="transmembrane region" description="Helical" evidence="10">
    <location>
        <begin position="470"/>
        <end position="493"/>
    </location>
</feature>
<feature type="transmembrane region" description="Helical" evidence="10">
    <location>
        <begin position="255"/>
        <end position="274"/>
    </location>
</feature>
<evidence type="ECO:0000259" key="11">
    <source>
        <dbReference type="Pfam" id="PF02714"/>
    </source>
</evidence>
<evidence type="ECO:0000256" key="2">
    <source>
        <dbReference type="ARBA" id="ARBA00007779"/>
    </source>
</evidence>
<dbReference type="PANTHER" id="PTHR13018">
    <property type="entry name" value="PROBABLE MEMBRANE PROTEIN DUF221-RELATED"/>
    <property type="match status" value="1"/>
</dbReference>
<accession>A0AAN7KFR3</accession>
<dbReference type="AlphaFoldDB" id="A0AAN7KFR3"/>
<keyword evidence="4 10" id="KW-0812">Transmembrane</keyword>
<comment type="caution">
    <text evidence="14">The sequence shown here is derived from an EMBL/GenBank/DDBJ whole genome shotgun (WGS) entry which is preliminary data.</text>
</comment>
<sequence length="823" mass="93101">MKNREINQTPFVKVKQQRYLRRQTAPERCRNHKTRKSIPFPVKITLLGFRHVSPLLILPELGAQLSNTRAPIPGKATKRQLKSVRAFEPYHSPPTVSILLYLITFCNVGMDLSSFITSLTTSFLIFVLLMLLFTWLSGKPGNEFIYYPNRILKGLDPIEGGYASRNPFAWVREALSSTENDIISMSGIDTAVYFVFLSTVLGILALSGVLLLPVLLPLAATDKSRKTSNQATSNGAFSNLDKLSMGNVGEKTDRLWAFFAGTYWVSFMAYYFLWKAYKHVSQLRARALESPEVKPEQFAVLVRDAPALPVGQTRKEQIDSYFRSIYPETFCRSMVITNNKKVNEIYEELKGYKKKLARAEAVYAVEGTRPTNGSGLLGLLGKRVDSIDYYTGKIDRIIPRLTAAQKATLRENQQAAALVFFTNRMAAASAAQNLHARFLDKWTVTDAPEPRQLIWSNLDIRFFERQVRQIAVYVVVALTILFYMVPIAFISAFTTLANLKKLLPFLKEVVDQPTIKTILEAYLPQMALIVFLALLPELLLFLSRNEGIPSQSHVERAASGKYFYFSVLNVFIGVTVGGTLFSTLEEIDKDPNSIINLLGRSLPRNATYFLTFVALKFFVGYGLELSRVVPLVIFHLKTKYMCKTQEEVKESWFPGDMGYATKAPTDMLILTIVLCYSIIAPLIIPFGVVYFALGWLVLRNQALKVYVPSYESYGRMWPHLHSRVVASLVLFQLTMLGYFGAKKFAYTLIVIPTIIFSLVFALVCHRKFYRFFQDTALEVAARGQNEPAPNMGQIFRSYLPPSLTHEKVDQDCQPQLKDPLSHV</sequence>
<keyword evidence="9" id="KW-0407">Ion channel</keyword>
<feature type="transmembrane region" description="Helical" evidence="10">
    <location>
        <begin position="191"/>
        <end position="216"/>
    </location>
</feature>
<comment type="similarity">
    <text evidence="2">Belongs to the CSC1 (TC 1.A.17) family.</text>
</comment>
<feature type="transmembrane region" description="Helical" evidence="10">
    <location>
        <begin position="116"/>
        <end position="136"/>
    </location>
</feature>
<evidence type="ECO:0000256" key="5">
    <source>
        <dbReference type="ARBA" id="ARBA00022837"/>
    </source>
</evidence>
<evidence type="ECO:0000313" key="14">
    <source>
        <dbReference type="EMBL" id="KAK4768283.1"/>
    </source>
</evidence>
<dbReference type="InterPro" id="IPR045122">
    <property type="entry name" value="Csc1-like"/>
</dbReference>
<dbReference type="InterPro" id="IPR003864">
    <property type="entry name" value="CSC1/OSCA1-like_7TM"/>
</dbReference>
<dbReference type="Pfam" id="PF13967">
    <property type="entry name" value="RSN1_TM"/>
    <property type="match status" value="1"/>
</dbReference>
<keyword evidence="6 10" id="KW-1133">Transmembrane helix</keyword>
<evidence type="ECO:0000259" key="12">
    <source>
        <dbReference type="Pfam" id="PF13967"/>
    </source>
</evidence>
<organism evidence="14 15">
    <name type="scientific">Trapa incisa</name>
    <dbReference type="NCBI Taxonomy" id="236973"/>
    <lineage>
        <taxon>Eukaryota</taxon>
        <taxon>Viridiplantae</taxon>
        <taxon>Streptophyta</taxon>
        <taxon>Embryophyta</taxon>
        <taxon>Tracheophyta</taxon>
        <taxon>Spermatophyta</taxon>
        <taxon>Magnoliopsida</taxon>
        <taxon>eudicotyledons</taxon>
        <taxon>Gunneridae</taxon>
        <taxon>Pentapetalae</taxon>
        <taxon>rosids</taxon>
        <taxon>malvids</taxon>
        <taxon>Myrtales</taxon>
        <taxon>Lythraceae</taxon>
        <taxon>Trapa</taxon>
    </lineage>
</organism>